<keyword evidence="5" id="KW-1185">Reference proteome</keyword>
<dbReference type="OMA" id="SANQYDQ"/>
<dbReference type="PANTHER" id="PTHR34639:SF1">
    <property type="entry name" value="PROTEIN FLATTOP"/>
    <property type="match status" value="1"/>
</dbReference>
<dbReference type="InterPro" id="IPR038797">
    <property type="entry name" value="Fltp"/>
</dbReference>
<dbReference type="CDD" id="cd23705">
    <property type="entry name" value="Flattop"/>
    <property type="match status" value="1"/>
</dbReference>
<organism evidence="4 5">
    <name type="scientific">Magallana gigas</name>
    <name type="common">Pacific oyster</name>
    <name type="synonym">Crassostrea gigas</name>
    <dbReference type="NCBI Taxonomy" id="29159"/>
    <lineage>
        <taxon>Eukaryota</taxon>
        <taxon>Metazoa</taxon>
        <taxon>Spiralia</taxon>
        <taxon>Lophotrochozoa</taxon>
        <taxon>Mollusca</taxon>
        <taxon>Bivalvia</taxon>
        <taxon>Autobranchia</taxon>
        <taxon>Pteriomorphia</taxon>
        <taxon>Ostreida</taxon>
        <taxon>Ostreoidea</taxon>
        <taxon>Ostreidae</taxon>
        <taxon>Magallana</taxon>
    </lineage>
</organism>
<evidence type="ECO:0000313" key="5">
    <source>
        <dbReference type="Proteomes" id="UP000005408"/>
    </source>
</evidence>
<evidence type="ECO:0000256" key="2">
    <source>
        <dbReference type="ARBA" id="ARBA00033306"/>
    </source>
</evidence>
<accession>A0A8W8L168</accession>
<name>A0A8W8L168_MAGGI</name>
<evidence type="ECO:0000256" key="1">
    <source>
        <dbReference type="ARBA" id="ARBA00009887"/>
    </source>
</evidence>
<dbReference type="EnsemblMetazoa" id="G25942.3">
    <property type="protein sequence ID" value="G25942.3:cds"/>
    <property type="gene ID" value="G25942"/>
</dbReference>
<protein>
    <recommendedName>
        <fullName evidence="2">Cilia- and flagella-associated protein 126</fullName>
    </recommendedName>
</protein>
<dbReference type="GO" id="GO:0044782">
    <property type="term" value="P:cilium organization"/>
    <property type="evidence" value="ECO:0007669"/>
    <property type="project" value="TreeGrafter"/>
</dbReference>
<reference evidence="4" key="1">
    <citation type="submission" date="2022-08" db="UniProtKB">
        <authorList>
            <consortium name="EnsemblMetazoa"/>
        </authorList>
    </citation>
    <scope>IDENTIFICATION</scope>
    <source>
        <strain evidence="4">05x7-T-G4-1.051#20</strain>
    </source>
</reference>
<dbReference type="PANTHER" id="PTHR34639">
    <property type="entry name" value="PROTEIN FLATTOP"/>
    <property type="match status" value="1"/>
</dbReference>
<evidence type="ECO:0000256" key="3">
    <source>
        <dbReference type="SAM" id="MobiDB-lite"/>
    </source>
</evidence>
<sequence>MSLHFSANQYDQAFDPHRLQNWEVPKQFRPRPRAFDGFTQIVANNRGHLLSGVKRSRESPWGNFVGTWDMPLNIPGNKMMNSTARTFHAQVRLERCKTDGDIIIKGKLKRPHVPDPLPIKADREADKGLEGVPPKPLDPITSCPLDPITASNLAVNGSRSGAKNPEPITRASPKLAPLSPSYRPKTPSLGAKTPIDWPRPASRVKSASPKIGSPEPELQQLTAARSPVNWPSPKSVEPEKLAA</sequence>
<evidence type="ECO:0000313" key="4">
    <source>
        <dbReference type="EnsemblMetazoa" id="G25942.1:cds"/>
    </source>
</evidence>
<feature type="region of interest" description="Disordered" evidence="3">
    <location>
        <begin position="110"/>
        <end position="243"/>
    </location>
</feature>
<proteinExistence type="inferred from homology"/>
<dbReference type="Pfam" id="PF22611">
    <property type="entry name" value="CFAP126"/>
    <property type="match status" value="1"/>
</dbReference>
<dbReference type="AlphaFoldDB" id="A0A8W8L168"/>
<dbReference type="OrthoDB" id="521617at2759"/>
<comment type="similarity">
    <text evidence="1">Belongs to the Flattop family.</text>
</comment>
<feature type="compositionally biased region" description="Basic and acidic residues" evidence="3">
    <location>
        <begin position="120"/>
        <end position="129"/>
    </location>
</feature>
<dbReference type="Proteomes" id="UP000005408">
    <property type="component" value="Unassembled WGS sequence"/>
</dbReference>
<dbReference type="GO" id="GO:0036064">
    <property type="term" value="C:ciliary basal body"/>
    <property type="evidence" value="ECO:0007669"/>
    <property type="project" value="TreeGrafter"/>
</dbReference>
<feature type="compositionally biased region" description="Polar residues" evidence="3">
    <location>
        <begin position="149"/>
        <end position="161"/>
    </location>
</feature>
<dbReference type="EnsemblMetazoa" id="G25942.1">
    <property type="protein sequence ID" value="G25942.1:cds"/>
    <property type="gene ID" value="G25942"/>
</dbReference>